<organism evidence="1 2">
    <name type="scientific">Candidatus Amesbacteria bacterium RIFCSPLOWO2_01_FULL_47_33</name>
    <dbReference type="NCBI Taxonomy" id="1797258"/>
    <lineage>
        <taxon>Bacteria</taxon>
        <taxon>Candidatus Amesiibacteriota</taxon>
    </lineage>
</organism>
<dbReference type="Proteomes" id="UP000176822">
    <property type="component" value="Unassembled WGS sequence"/>
</dbReference>
<sequence length="68" mass="7287">MAGCSPCERLGTETRFLEYKLDKSISLGLTAFLLCNCGKEVALTVSVGHPPKVKGGCKKITQTLEKDA</sequence>
<reference evidence="1 2" key="1">
    <citation type="journal article" date="2016" name="Nat. Commun.">
        <title>Thousands of microbial genomes shed light on interconnected biogeochemical processes in an aquifer system.</title>
        <authorList>
            <person name="Anantharaman K."/>
            <person name="Brown C.T."/>
            <person name="Hug L.A."/>
            <person name="Sharon I."/>
            <person name="Castelle C.J."/>
            <person name="Probst A.J."/>
            <person name="Thomas B.C."/>
            <person name="Singh A."/>
            <person name="Wilkins M.J."/>
            <person name="Karaoz U."/>
            <person name="Brodie E.L."/>
            <person name="Williams K.H."/>
            <person name="Hubbard S.S."/>
            <person name="Banfield J.F."/>
        </authorList>
    </citation>
    <scope>NUCLEOTIDE SEQUENCE [LARGE SCALE GENOMIC DNA]</scope>
</reference>
<evidence type="ECO:0000313" key="1">
    <source>
        <dbReference type="EMBL" id="OGD01264.1"/>
    </source>
</evidence>
<proteinExistence type="predicted"/>
<protein>
    <submittedName>
        <fullName evidence="1">Uncharacterized protein</fullName>
    </submittedName>
</protein>
<accession>A0A1F4Z761</accession>
<comment type="caution">
    <text evidence="1">The sequence shown here is derived from an EMBL/GenBank/DDBJ whole genome shotgun (WGS) entry which is preliminary data.</text>
</comment>
<gene>
    <name evidence="1" type="ORF">A2972_03430</name>
</gene>
<evidence type="ECO:0000313" key="2">
    <source>
        <dbReference type="Proteomes" id="UP000176822"/>
    </source>
</evidence>
<dbReference type="AlphaFoldDB" id="A0A1F4Z761"/>
<name>A0A1F4Z761_9BACT</name>
<dbReference type="EMBL" id="MEXM01000016">
    <property type="protein sequence ID" value="OGD01264.1"/>
    <property type="molecule type" value="Genomic_DNA"/>
</dbReference>